<evidence type="ECO:0000313" key="2">
    <source>
        <dbReference type="EMBL" id="GLK68331.1"/>
    </source>
</evidence>
<dbReference type="Proteomes" id="UP001143372">
    <property type="component" value="Unassembled WGS sequence"/>
</dbReference>
<keyword evidence="1" id="KW-0812">Transmembrane</keyword>
<reference evidence="2" key="1">
    <citation type="journal article" date="2014" name="Int. J. Syst. Evol. Microbiol.">
        <title>Complete genome sequence of Corynebacterium casei LMG S-19264T (=DSM 44701T), isolated from a smear-ripened cheese.</title>
        <authorList>
            <consortium name="US DOE Joint Genome Institute (JGI-PGF)"/>
            <person name="Walter F."/>
            <person name="Albersmeier A."/>
            <person name="Kalinowski J."/>
            <person name="Ruckert C."/>
        </authorList>
    </citation>
    <scope>NUCLEOTIDE SEQUENCE</scope>
    <source>
        <strain evidence="2">VKM B-2347</strain>
    </source>
</reference>
<keyword evidence="1" id="KW-1133">Transmembrane helix</keyword>
<evidence type="ECO:0000313" key="3">
    <source>
        <dbReference type="Proteomes" id="UP001143372"/>
    </source>
</evidence>
<gene>
    <name evidence="2" type="ORF">GCM10008179_19690</name>
</gene>
<keyword evidence="3" id="KW-1185">Reference proteome</keyword>
<accession>A0A9W6J208</accession>
<feature type="transmembrane region" description="Helical" evidence="1">
    <location>
        <begin position="39"/>
        <end position="56"/>
    </location>
</feature>
<name>A0A9W6J208_9HYPH</name>
<keyword evidence="1" id="KW-0472">Membrane</keyword>
<organism evidence="2 3">
    <name type="scientific">Hansschlegelia plantiphila</name>
    <dbReference type="NCBI Taxonomy" id="374655"/>
    <lineage>
        <taxon>Bacteria</taxon>
        <taxon>Pseudomonadati</taxon>
        <taxon>Pseudomonadota</taxon>
        <taxon>Alphaproteobacteria</taxon>
        <taxon>Hyphomicrobiales</taxon>
        <taxon>Methylopilaceae</taxon>
        <taxon>Hansschlegelia</taxon>
    </lineage>
</organism>
<dbReference type="RefSeq" id="WP_271168577.1">
    <property type="nucleotide sequence ID" value="NZ_BSFI01000008.1"/>
</dbReference>
<reference evidence="2" key="2">
    <citation type="submission" date="2023-01" db="EMBL/GenBank/DDBJ databases">
        <authorList>
            <person name="Sun Q."/>
            <person name="Evtushenko L."/>
        </authorList>
    </citation>
    <scope>NUCLEOTIDE SEQUENCE</scope>
    <source>
        <strain evidence="2">VKM B-2347</strain>
    </source>
</reference>
<protein>
    <submittedName>
        <fullName evidence="2">Uncharacterized protein</fullName>
    </submittedName>
</protein>
<dbReference type="AlphaFoldDB" id="A0A9W6J208"/>
<dbReference type="EMBL" id="BSFI01000008">
    <property type="protein sequence ID" value="GLK68331.1"/>
    <property type="molecule type" value="Genomic_DNA"/>
</dbReference>
<comment type="caution">
    <text evidence="2">The sequence shown here is derived from an EMBL/GenBank/DDBJ whole genome shotgun (WGS) entry which is preliminary data.</text>
</comment>
<evidence type="ECO:0000256" key="1">
    <source>
        <dbReference type="SAM" id="Phobius"/>
    </source>
</evidence>
<sequence>MMKWVRNALGLAAALALMGLMGSGAFLLSQTTPDLNPAWFYGGAGILYTMIVLLWLNR</sequence>
<proteinExistence type="predicted"/>